<dbReference type="PANTHER" id="PTHR17130">
    <property type="entry name" value="MITOCHONDRIAL OUTER MEMBRANE PROTEIN 25"/>
    <property type="match status" value="1"/>
</dbReference>
<dbReference type="KEGG" id="ccal:108622636"/>
<proteinExistence type="inferred from homology"/>
<dbReference type="AlphaFoldDB" id="A0AAJ7N487"/>
<evidence type="ECO:0000256" key="4">
    <source>
        <dbReference type="ARBA" id="ARBA00022692"/>
    </source>
</evidence>
<dbReference type="PANTHER" id="PTHR17130:SF14">
    <property type="entry name" value="CYTOCHROME C OXIDASE ASSEMBLY PROTEIN COX16 HOMOLOG, MITOCHONDRIAL"/>
    <property type="match status" value="1"/>
</dbReference>
<dbReference type="Proteomes" id="UP000694925">
    <property type="component" value="Unplaced"/>
</dbReference>
<keyword evidence="4 9" id="KW-0812">Transmembrane</keyword>
<name>A0AAJ7N487_9HYME</name>
<evidence type="ECO:0000256" key="3">
    <source>
        <dbReference type="ARBA" id="ARBA00021814"/>
    </source>
</evidence>
<keyword evidence="8 9" id="KW-0472">Membrane</keyword>
<evidence type="ECO:0000256" key="8">
    <source>
        <dbReference type="ARBA" id="ARBA00023136"/>
    </source>
</evidence>
<accession>A0AAJ7N487</accession>
<keyword evidence="6 9" id="KW-1133">Transmembrane helix</keyword>
<evidence type="ECO:0000256" key="2">
    <source>
        <dbReference type="ARBA" id="ARBA00008370"/>
    </source>
</evidence>
<reference evidence="11" key="1">
    <citation type="submission" date="2025-08" db="UniProtKB">
        <authorList>
            <consortium name="RefSeq"/>
        </authorList>
    </citation>
    <scope>IDENTIFICATION</scope>
    <source>
        <tissue evidence="11">Whole body</tissue>
    </source>
</reference>
<dbReference type="RefSeq" id="XP_017876145.1">
    <property type="nucleotide sequence ID" value="XM_018020656.2"/>
</dbReference>
<keyword evidence="7" id="KW-0496">Mitochondrion</keyword>
<dbReference type="GO" id="GO:0005743">
    <property type="term" value="C:mitochondrial inner membrane"/>
    <property type="evidence" value="ECO:0007669"/>
    <property type="project" value="UniProtKB-SubCell"/>
</dbReference>
<evidence type="ECO:0000256" key="1">
    <source>
        <dbReference type="ARBA" id="ARBA00004434"/>
    </source>
</evidence>
<feature type="transmembrane region" description="Helical" evidence="9">
    <location>
        <begin position="12"/>
        <end position="31"/>
    </location>
</feature>
<protein>
    <recommendedName>
        <fullName evidence="3">Cytochrome c oxidase assembly protein COX16 homolog, mitochondrial</fullName>
    </recommendedName>
</protein>
<sequence>MNEFYKTKFFRRFLPFIILVVGGSFFIQEFAKLRYKYRKVQSVDLKTEAKKRGIQVEKSRTLEEEYEKIKKVDINNWENVRIPRPWEEPSSTSK</sequence>
<evidence type="ECO:0000313" key="11">
    <source>
        <dbReference type="RefSeq" id="XP_017876145.1"/>
    </source>
</evidence>
<dbReference type="Pfam" id="PF14138">
    <property type="entry name" value="COX16"/>
    <property type="match status" value="1"/>
</dbReference>
<dbReference type="GO" id="GO:0033617">
    <property type="term" value="P:mitochondrial respiratory chain complex IV assembly"/>
    <property type="evidence" value="ECO:0007669"/>
    <property type="project" value="TreeGrafter"/>
</dbReference>
<evidence type="ECO:0000256" key="5">
    <source>
        <dbReference type="ARBA" id="ARBA00022792"/>
    </source>
</evidence>
<evidence type="ECO:0000313" key="10">
    <source>
        <dbReference type="Proteomes" id="UP000694925"/>
    </source>
</evidence>
<comment type="similarity">
    <text evidence="2">Belongs to the COX16 family.</text>
</comment>
<organism evidence="10 11">
    <name type="scientific">Ceratina calcarata</name>
    <dbReference type="NCBI Taxonomy" id="156304"/>
    <lineage>
        <taxon>Eukaryota</taxon>
        <taxon>Metazoa</taxon>
        <taxon>Ecdysozoa</taxon>
        <taxon>Arthropoda</taxon>
        <taxon>Hexapoda</taxon>
        <taxon>Insecta</taxon>
        <taxon>Pterygota</taxon>
        <taxon>Neoptera</taxon>
        <taxon>Endopterygota</taxon>
        <taxon>Hymenoptera</taxon>
        <taxon>Apocrita</taxon>
        <taxon>Aculeata</taxon>
        <taxon>Apoidea</taxon>
        <taxon>Anthophila</taxon>
        <taxon>Apidae</taxon>
        <taxon>Ceratina</taxon>
        <taxon>Zadontomerus</taxon>
    </lineage>
</organism>
<dbReference type="InterPro" id="IPR020164">
    <property type="entry name" value="Cyt_c_Oxase_assmbl_COX16"/>
</dbReference>
<evidence type="ECO:0000256" key="6">
    <source>
        <dbReference type="ARBA" id="ARBA00022989"/>
    </source>
</evidence>
<gene>
    <name evidence="11" type="primary">LOC108622636</name>
</gene>
<keyword evidence="5" id="KW-0999">Mitochondrion inner membrane</keyword>
<comment type="subcellular location">
    <subcellularLocation>
        <location evidence="1">Mitochondrion inner membrane</location>
        <topology evidence="1">Single-pass membrane protein</topology>
    </subcellularLocation>
</comment>
<evidence type="ECO:0000256" key="9">
    <source>
        <dbReference type="SAM" id="Phobius"/>
    </source>
</evidence>
<dbReference type="GeneID" id="108622636"/>
<evidence type="ECO:0000256" key="7">
    <source>
        <dbReference type="ARBA" id="ARBA00023128"/>
    </source>
</evidence>
<keyword evidence="10" id="KW-1185">Reference proteome</keyword>